<dbReference type="EMBL" id="CP017715">
    <property type="protein sequence ID" value="AOY89211.1"/>
    <property type="molecule type" value="Genomic_DNA"/>
</dbReference>
<dbReference type="KEGG" id="msq:BKP64_14120"/>
<dbReference type="AlphaFoldDB" id="A0A1D9GNV7"/>
<dbReference type="GO" id="GO:0005886">
    <property type="term" value="C:plasma membrane"/>
    <property type="evidence" value="ECO:0007669"/>
    <property type="project" value="TreeGrafter"/>
</dbReference>
<dbReference type="Proteomes" id="UP000177445">
    <property type="component" value="Chromosome"/>
</dbReference>
<comment type="subcellular location">
    <subcellularLocation>
        <location evidence="1">Membrane</location>
        <topology evidence="1">Multi-pass membrane protein</topology>
    </subcellularLocation>
</comment>
<protein>
    <submittedName>
        <fullName evidence="8">Polysaccharide synthesis protein GtrA</fullName>
    </submittedName>
</protein>
<name>A0A1D9GNV7_9GAMM</name>
<evidence type="ECO:0000259" key="7">
    <source>
        <dbReference type="Pfam" id="PF04138"/>
    </source>
</evidence>
<evidence type="ECO:0000256" key="3">
    <source>
        <dbReference type="ARBA" id="ARBA00022692"/>
    </source>
</evidence>
<dbReference type="GO" id="GO:0000271">
    <property type="term" value="P:polysaccharide biosynthetic process"/>
    <property type="evidence" value="ECO:0007669"/>
    <property type="project" value="InterPro"/>
</dbReference>
<evidence type="ECO:0000256" key="4">
    <source>
        <dbReference type="ARBA" id="ARBA00022989"/>
    </source>
</evidence>
<evidence type="ECO:0000313" key="8">
    <source>
        <dbReference type="EMBL" id="AOY89211.1"/>
    </source>
</evidence>
<dbReference type="RefSeq" id="WP_070971383.1">
    <property type="nucleotide sequence ID" value="NZ_CP017715.1"/>
</dbReference>
<feature type="transmembrane region" description="Helical" evidence="6">
    <location>
        <begin position="44"/>
        <end position="61"/>
    </location>
</feature>
<evidence type="ECO:0000313" key="9">
    <source>
        <dbReference type="Proteomes" id="UP000177445"/>
    </source>
</evidence>
<feature type="transmembrane region" description="Helical" evidence="6">
    <location>
        <begin position="108"/>
        <end position="130"/>
    </location>
</feature>
<evidence type="ECO:0000256" key="5">
    <source>
        <dbReference type="ARBA" id="ARBA00023136"/>
    </source>
</evidence>
<reference evidence="8 9" key="1">
    <citation type="submission" date="2016-10" db="EMBL/GenBank/DDBJ databases">
        <title>Marinobacter salinus sp. nov., a moderately halophilic bacterium isolated from a tidal flat environment.</title>
        <authorList>
            <person name="Park S.-J."/>
        </authorList>
    </citation>
    <scope>NUCLEOTIDE SEQUENCE [LARGE SCALE GENOMIC DNA]</scope>
    <source>
        <strain evidence="8 9">Hb8</strain>
    </source>
</reference>
<evidence type="ECO:0000256" key="6">
    <source>
        <dbReference type="SAM" id="Phobius"/>
    </source>
</evidence>
<feature type="domain" description="GtrA/DPMS transmembrane" evidence="7">
    <location>
        <begin position="18"/>
        <end position="130"/>
    </location>
</feature>
<dbReference type="Pfam" id="PF04138">
    <property type="entry name" value="GtrA_DPMS_TM"/>
    <property type="match status" value="1"/>
</dbReference>
<evidence type="ECO:0000256" key="2">
    <source>
        <dbReference type="ARBA" id="ARBA00009399"/>
    </source>
</evidence>
<dbReference type="InterPro" id="IPR051401">
    <property type="entry name" value="GtrA_CellWall_Glycosyl"/>
</dbReference>
<dbReference type="STRING" id="1874317.BKP64_14120"/>
<dbReference type="OrthoDB" id="6198004at2"/>
<sequence length="136" mass="14631">MAGSPGHSSKAKESRLPRFLMSGGAATALHWLVMALLIGQDIQPSLATAVGASAGLIFNYLMQHAWTFRSGLLHKVAFPRYLTSSAFGWLLNLALFSVLVSLGAATAIAQVCATALVTLVNFLLSERFVFHESRLR</sequence>
<dbReference type="InterPro" id="IPR007267">
    <property type="entry name" value="GtrA_DPMS_TM"/>
</dbReference>
<keyword evidence="4 6" id="KW-1133">Transmembrane helix</keyword>
<feature type="transmembrane region" description="Helical" evidence="6">
    <location>
        <begin position="19"/>
        <end position="38"/>
    </location>
</feature>
<accession>A0A1D9GNV7</accession>
<organism evidence="8 9">
    <name type="scientific">Marinobacter salinus</name>
    <dbReference type="NCBI Taxonomy" id="1874317"/>
    <lineage>
        <taxon>Bacteria</taxon>
        <taxon>Pseudomonadati</taxon>
        <taxon>Pseudomonadota</taxon>
        <taxon>Gammaproteobacteria</taxon>
        <taxon>Pseudomonadales</taxon>
        <taxon>Marinobacteraceae</taxon>
        <taxon>Marinobacter</taxon>
    </lineage>
</organism>
<proteinExistence type="inferred from homology"/>
<gene>
    <name evidence="8" type="ORF">BKP64_14120</name>
</gene>
<keyword evidence="9" id="KW-1185">Reference proteome</keyword>
<keyword evidence="5 6" id="KW-0472">Membrane</keyword>
<keyword evidence="3 6" id="KW-0812">Transmembrane</keyword>
<dbReference type="PANTHER" id="PTHR38459">
    <property type="entry name" value="PROPHAGE BACTOPRENOL-LINKED GLUCOSE TRANSLOCASE HOMOLOG"/>
    <property type="match status" value="1"/>
</dbReference>
<evidence type="ECO:0000256" key="1">
    <source>
        <dbReference type="ARBA" id="ARBA00004141"/>
    </source>
</evidence>
<comment type="similarity">
    <text evidence="2">Belongs to the GtrA family.</text>
</comment>
<dbReference type="PANTHER" id="PTHR38459:SF1">
    <property type="entry name" value="PROPHAGE BACTOPRENOL-LINKED GLUCOSE TRANSLOCASE HOMOLOG"/>
    <property type="match status" value="1"/>
</dbReference>